<evidence type="ECO:0000313" key="4">
    <source>
        <dbReference type="Proteomes" id="UP000032180"/>
    </source>
</evidence>
<dbReference type="Pfam" id="PF10269">
    <property type="entry name" value="Tmemb_185A"/>
    <property type="match status" value="2"/>
</dbReference>
<feature type="transmembrane region" description="Helical" evidence="2">
    <location>
        <begin position="210"/>
        <end position="230"/>
    </location>
</feature>
<feature type="transmembrane region" description="Helical" evidence="2">
    <location>
        <begin position="63"/>
        <end position="82"/>
    </location>
</feature>
<reference evidence="3" key="3">
    <citation type="submission" date="2015-04" db="UniProtKB">
        <authorList>
            <consortium name="EnsemblPlants"/>
        </authorList>
    </citation>
    <scope>IDENTIFICATION</scope>
</reference>
<dbReference type="Gene3D" id="3.30.40.10">
    <property type="entry name" value="Zinc/RING finger domain, C3HC4 (zinc finger)"/>
    <property type="match status" value="1"/>
</dbReference>
<feature type="compositionally biased region" description="Low complexity" evidence="1">
    <location>
        <begin position="1"/>
        <end position="13"/>
    </location>
</feature>
<feature type="transmembrane region" description="Helical" evidence="2">
    <location>
        <begin position="411"/>
        <end position="430"/>
    </location>
</feature>
<dbReference type="PANTHER" id="PTHR46859:SF1">
    <property type="entry name" value="TRANSMEMBRANE FRAGILE-X-F-ASSOCIATED PROTEIN"/>
    <property type="match status" value="1"/>
</dbReference>
<feature type="transmembrane region" description="Helical" evidence="2">
    <location>
        <begin position="133"/>
        <end position="151"/>
    </location>
</feature>
<dbReference type="InterPro" id="IPR013083">
    <property type="entry name" value="Znf_RING/FYVE/PHD"/>
</dbReference>
<reference evidence="4" key="2">
    <citation type="submission" date="2013-12" db="EMBL/GenBank/DDBJ databases">
        <authorList>
            <person name="Yu Y."/>
            <person name="Lee S."/>
            <person name="de Baynast K."/>
            <person name="Wissotski M."/>
            <person name="Liu L."/>
            <person name="Talag J."/>
            <person name="Goicoechea J."/>
            <person name="Angelova A."/>
            <person name="Jetty R."/>
            <person name="Kudrna D."/>
            <person name="Golser W."/>
            <person name="Rivera L."/>
            <person name="Zhang J."/>
            <person name="Wing R."/>
        </authorList>
    </citation>
    <scope>NUCLEOTIDE SEQUENCE</scope>
</reference>
<dbReference type="AlphaFoldDB" id="A0A0D9XDM0"/>
<dbReference type="STRING" id="77586.A0A0D9XDM0"/>
<dbReference type="InterPro" id="IPR019396">
    <property type="entry name" value="TM_Fragile-X-F-assoc"/>
</dbReference>
<keyword evidence="2" id="KW-0812">Transmembrane</keyword>
<keyword evidence="2" id="KW-0472">Membrane</keyword>
<sequence length="470" mass="53570">METAVAAGGAATSSGGGGSPSERRGVPVTWRRVWRAAQEAAAHALLLCFTALLSLKLDALFRGSWWVIFTPLWLFHVVIARCRFSLPAPSSPQGFQMASCHSIVATPLLLAFELLLCVYLEGHGESFIDLKLVFLPLLALEIITLVDNFRMCGSLMPGHGETMTDEAIWERLPDIGGPILIIPIVIFQVLLCMRLEGTPSNARFFPLRAVFLPILLLQLTAVCFAIWIFFKRLVTKLRDKNISNGYISLSSKIDELFMMMQHGSRLIAWWSIDEDSNEEQAHLFYANNTGYSTFCSYPPEMVKEMPKKVLVKEERILCRICFERDICIVLLPCRHYVLCDSEATCYRCTWKKAIMLLSAQFYLPRIKCKREVLVLSNDEDNYWLPVSIHFYAVYWKDHLCRTRIWRTRSTFVATAFRFFGHIAMICHALWPAMIYLWRAFCLTSHGHPIPYLYTGAKCLPRSCQVHACSG</sequence>
<name>A0A0D9XDM0_9ORYZ</name>
<accession>A0A0D9XDM0</accession>
<feature type="transmembrane region" description="Helical" evidence="2">
    <location>
        <begin position="103"/>
        <end position="121"/>
    </location>
</feature>
<proteinExistence type="predicted"/>
<evidence type="ECO:0000313" key="3">
    <source>
        <dbReference type="EnsemblPlants" id="LPERR09G06850.4"/>
    </source>
</evidence>
<protein>
    <recommendedName>
        <fullName evidence="5">RING-type domain-containing protein</fullName>
    </recommendedName>
</protein>
<dbReference type="PANTHER" id="PTHR46859">
    <property type="entry name" value="TRANSMEMBRANE FRAGILE-X-F-ASSOCIATED PROTEIN"/>
    <property type="match status" value="1"/>
</dbReference>
<evidence type="ECO:0000256" key="2">
    <source>
        <dbReference type="SAM" id="Phobius"/>
    </source>
</evidence>
<organism evidence="3 4">
    <name type="scientific">Leersia perrieri</name>
    <dbReference type="NCBI Taxonomy" id="77586"/>
    <lineage>
        <taxon>Eukaryota</taxon>
        <taxon>Viridiplantae</taxon>
        <taxon>Streptophyta</taxon>
        <taxon>Embryophyta</taxon>
        <taxon>Tracheophyta</taxon>
        <taxon>Spermatophyta</taxon>
        <taxon>Magnoliopsida</taxon>
        <taxon>Liliopsida</taxon>
        <taxon>Poales</taxon>
        <taxon>Poaceae</taxon>
        <taxon>BOP clade</taxon>
        <taxon>Oryzoideae</taxon>
        <taxon>Oryzeae</taxon>
        <taxon>Oryzinae</taxon>
        <taxon>Leersia</taxon>
    </lineage>
</organism>
<dbReference type="eggNOG" id="KOG1100">
    <property type="taxonomic scope" value="Eukaryota"/>
</dbReference>
<feature type="transmembrane region" description="Helical" evidence="2">
    <location>
        <begin position="172"/>
        <end position="190"/>
    </location>
</feature>
<keyword evidence="2" id="KW-1133">Transmembrane helix</keyword>
<dbReference type="EnsemblPlants" id="LPERR09G06850.4">
    <property type="protein sequence ID" value="LPERR09G06850.4"/>
    <property type="gene ID" value="LPERR09G06850"/>
</dbReference>
<dbReference type="Gramene" id="LPERR09G06850.4">
    <property type="protein sequence ID" value="LPERR09G06850.4"/>
    <property type="gene ID" value="LPERR09G06850"/>
</dbReference>
<evidence type="ECO:0008006" key="5">
    <source>
        <dbReference type="Google" id="ProtNLM"/>
    </source>
</evidence>
<keyword evidence="4" id="KW-1185">Reference proteome</keyword>
<feature type="region of interest" description="Disordered" evidence="1">
    <location>
        <begin position="1"/>
        <end position="25"/>
    </location>
</feature>
<dbReference type="Proteomes" id="UP000032180">
    <property type="component" value="Chromosome 9"/>
</dbReference>
<evidence type="ECO:0000256" key="1">
    <source>
        <dbReference type="SAM" id="MobiDB-lite"/>
    </source>
</evidence>
<reference evidence="3 4" key="1">
    <citation type="submission" date="2012-08" db="EMBL/GenBank/DDBJ databases">
        <title>Oryza genome evolution.</title>
        <authorList>
            <person name="Wing R.A."/>
        </authorList>
    </citation>
    <scope>NUCLEOTIDE SEQUENCE</scope>
</reference>